<dbReference type="AlphaFoldDB" id="A0A2H1VNQ5"/>
<gene>
    <name evidence="1" type="ORF">SFRICE_007360</name>
</gene>
<organism evidence="1">
    <name type="scientific">Spodoptera frugiperda</name>
    <name type="common">Fall armyworm</name>
    <dbReference type="NCBI Taxonomy" id="7108"/>
    <lineage>
        <taxon>Eukaryota</taxon>
        <taxon>Metazoa</taxon>
        <taxon>Ecdysozoa</taxon>
        <taxon>Arthropoda</taxon>
        <taxon>Hexapoda</taxon>
        <taxon>Insecta</taxon>
        <taxon>Pterygota</taxon>
        <taxon>Neoptera</taxon>
        <taxon>Endopterygota</taxon>
        <taxon>Lepidoptera</taxon>
        <taxon>Glossata</taxon>
        <taxon>Ditrysia</taxon>
        <taxon>Noctuoidea</taxon>
        <taxon>Noctuidae</taxon>
        <taxon>Amphipyrinae</taxon>
        <taxon>Spodoptera</taxon>
    </lineage>
</organism>
<sequence>MEFLNLNDNWNFGQLGKAACPPERSEVADPRFGEIVTNRTTHNLRSSFVDTFCAILLIRSSIKPMHFFLRGGSHRVTSPALGEARGSVRLLLTENRLVPTPAFRAEGKHLGLMTGLRQ</sequence>
<protein>
    <submittedName>
        <fullName evidence="1">SFRICE_007360</fullName>
    </submittedName>
</protein>
<proteinExistence type="predicted"/>
<dbReference type="EMBL" id="ODYU01003387">
    <property type="protein sequence ID" value="SOQ42082.1"/>
    <property type="molecule type" value="Genomic_DNA"/>
</dbReference>
<evidence type="ECO:0000313" key="1">
    <source>
        <dbReference type="EMBL" id="SOQ42082.1"/>
    </source>
</evidence>
<accession>A0A2H1VNQ5</accession>
<name>A0A2H1VNQ5_SPOFR</name>
<reference evidence="1" key="1">
    <citation type="submission" date="2016-07" db="EMBL/GenBank/DDBJ databases">
        <authorList>
            <person name="Bretaudeau A."/>
        </authorList>
    </citation>
    <scope>NUCLEOTIDE SEQUENCE</scope>
    <source>
        <strain evidence="1">Rice</strain>
        <tissue evidence="1">Whole body</tissue>
    </source>
</reference>